<organism evidence="1 2">
    <name type="scientific">Marisediminitalea aggregata</name>
    <dbReference type="NCBI Taxonomy" id="634436"/>
    <lineage>
        <taxon>Bacteria</taxon>
        <taxon>Pseudomonadati</taxon>
        <taxon>Pseudomonadota</taxon>
        <taxon>Gammaproteobacteria</taxon>
        <taxon>Alteromonadales</taxon>
        <taxon>Alteromonadaceae</taxon>
        <taxon>Marisediminitalea</taxon>
    </lineage>
</organism>
<dbReference type="Proteomes" id="UP000184520">
    <property type="component" value="Unassembled WGS sequence"/>
</dbReference>
<keyword evidence="2" id="KW-1185">Reference proteome</keyword>
<name>A0A1M5L3H6_9ALTE</name>
<dbReference type="OrthoDB" id="5564675at2"/>
<accession>A0A1M5L3H6</accession>
<protein>
    <submittedName>
        <fullName evidence="1">Uncharacterized protein</fullName>
    </submittedName>
</protein>
<gene>
    <name evidence="1" type="ORF">SAMN05216361_2512</name>
</gene>
<dbReference type="RefSeq" id="WP_073323868.1">
    <property type="nucleotide sequence ID" value="NZ_FQWD01000004.1"/>
</dbReference>
<dbReference type="AlphaFoldDB" id="A0A1M5L3H6"/>
<proteinExistence type="predicted"/>
<sequence length="198" mass="22781">MQQQPNLIFEQQLSNYFREQLEELANMFEPSPQEDTLWYIGNLLARFGNSSTLYSYQDGRFGVRPLALLYKDALDTPIARQRCLFLRQLGDLALFIGALFPQNYARRGIKKDYFVGMGTAAYDYLSIHARDYQHVFAELATTFHDMLELVARAGNRQQGFDMSDILAVYERWRKSGDPFLASQLAKMGIQLTPDTPSQ</sequence>
<evidence type="ECO:0000313" key="1">
    <source>
        <dbReference type="EMBL" id="SHG59644.1"/>
    </source>
</evidence>
<reference evidence="2" key="1">
    <citation type="submission" date="2016-11" db="EMBL/GenBank/DDBJ databases">
        <authorList>
            <person name="Varghese N."/>
            <person name="Submissions S."/>
        </authorList>
    </citation>
    <scope>NUCLEOTIDE SEQUENCE [LARGE SCALE GENOMIC DNA]</scope>
    <source>
        <strain evidence="2">CGMCC 1.8995</strain>
    </source>
</reference>
<dbReference type="STRING" id="634436.SAMN05216361_2512"/>
<evidence type="ECO:0000313" key="2">
    <source>
        <dbReference type="Proteomes" id="UP000184520"/>
    </source>
</evidence>
<dbReference type="EMBL" id="FQWD01000004">
    <property type="protein sequence ID" value="SHG59644.1"/>
    <property type="molecule type" value="Genomic_DNA"/>
</dbReference>